<sequence>MTTNKATVNSVASDTAALTEILDRQLSRLDKLSTRAVARLAGAIRPLERVMTNFRTQARTVLVARWLKRDRAFTTVDKSHSITFGKETEVVIQERESMQERPTALKWLKVNKPELYNELTTQRVTLADGAALVRATNALVRITRKSKVTPVVTKKLVEITAALLSSFTAQDVLHKPSVEAAVAEKRITVPQLQKLYKIETIHALLVNDLAAKEKK</sequence>
<comment type="caution">
    <text evidence="1">The sequence shown here is derived from an EMBL/GenBank/DDBJ whole genome shotgun (WGS) entry which is preliminary data.</text>
</comment>
<dbReference type="AlphaFoldDB" id="A0A0F9DDT6"/>
<protein>
    <submittedName>
        <fullName evidence="1">Uncharacterized protein</fullName>
    </submittedName>
</protein>
<dbReference type="EMBL" id="LAZR01029364">
    <property type="protein sequence ID" value="KKL59794.1"/>
    <property type="molecule type" value="Genomic_DNA"/>
</dbReference>
<accession>A0A0F9DDT6</accession>
<proteinExistence type="predicted"/>
<reference evidence="1" key="1">
    <citation type="journal article" date="2015" name="Nature">
        <title>Complex archaea that bridge the gap between prokaryotes and eukaryotes.</title>
        <authorList>
            <person name="Spang A."/>
            <person name="Saw J.H."/>
            <person name="Jorgensen S.L."/>
            <person name="Zaremba-Niedzwiedzka K."/>
            <person name="Martijn J."/>
            <person name="Lind A.E."/>
            <person name="van Eijk R."/>
            <person name="Schleper C."/>
            <person name="Guy L."/>
            <person name="Ettema T.J."/>
        </authorList>
    </citation>
    <scope>NUCLEOTIDE SEQUENCE</scope>
</reference>
<evidence type="ECO:0000313" key="1">
    <source>
        <dbReference type="EMBL" id="KKL59794.1"/>
    </source>
</evidence>
<organism evidence="1">
    <name type="scientific">marine sediment metagenome</name>
    <dbReference type="NCBI Taxonomy" id="412755"/>
    <lineage>
        <taxon>unclassified sequences</taxon>
        <taxon>metagenomes</taxon>
        <taxon>ecological metagenomes</taxon>
    </lineage>
</organism>
<name>A0A0F9DDT6_9ZZZZ</name>
<gene>
    <name evidence="1" type="ORF">LCGC14_2211750</name>
</gene>